<comment type="caution">
    <text evidence="9">The sequence shown here is derived from an EMBL/GenBank/DDBJ whole genome shotgun (WGS) entry which is preliminary data.</text>
</comment>
<comment type="subunit">
    <text evidence="7">Forms oligomers.</text>
</comment>
<evidence type="ECO:0000313" key="9">
    <source>
        <dbReference type="EMBL" id="PXZ01941.1"/>
    </source>
</evidence>
<dbReference type="Proteomes" id="UP000247565">
    <property type="component" value="Unassembled WGS sequence"/>
</dbReference>
<dbReference type="GO" id="GO:2000143">
    <property type="term" value="P:negative regulation of DNA-templated transcription initiation"/>
    <property type="evidence" value="ECO:0007669"/>
    <property type="project" value="TreeGrafter"/>
</dbReference>
<dbReference type="PANTHER" id="PTHR34701:SF1">
    <property type="entry name" value="TRANSCRIPTIONAL REGULATOR MRAZ"/>
    <property type="match status" value="1"/>
</dbReference>
<accession>A0A318MZC4</accession>
<dbReference type="SUPFAM" id="SSF89447">
    <property type="entry name" value="AbrB/MazE/MraZ-like"/>
    <property type="match status" value="1"/>
</dbReference>
<comment type="subcellular location">
    <subcellularLocation>
        <location evidence="7">Cytoplasm</location>
        <location evidence="7">Nucleoid</location>
    </subcellularLocation>
</comment>
<dbReference type="InterPro" id="IPR035644">
    <property type="entry name" value="MraZ_C"/>
</dbReference>
<dbReference type="PANTHER" id="PTHR34701">
    <property type="entry name" value="TRANSCRIPTIONAL REGULATOR MRAZ"/>
    <property type="match status" value="1"/>
</dbReference>
<dbReference type="InterPro" id="IPR038619">
    <property type="entry name" value="MraZ_sf"/>
</dbReference>
<evidence type="ECO:0000256" key="4">
    <source>
        <dbReference type="ARBA" id="ARBA00023015"/>
    </source>
</evidence>
<dbReference type="Gene3D" id="3.40.1550.20">
    <property type="entry name" value="Transcriptional regulator MraZ domain"/>
    <property type="match status" value="1"/>
</dbReference>
<proteinExistence type="inferred from homology"/>
<keyword evidence="10" id="KW-1185">Reference proteome</keyword>
<comment type="similarity">
    <text evidence="7">Belongs to the MraZ family.</text>
</comment>
<dbReference type="RefSeq" id="WP_110438459.1">
    <property type="nucleotide sequence ID" value="NZ_CP046393.1"/>
</dbReference>
<name>A0A318MZC4_9PROT</name>
<evidence type="ECO:0000256" key="7">
    <source>
        <dbReference type="HAMAP-Rule" id="MF_01008"/>
    </source>
</evidence>
<feature type="domain" description="SpoVT-AbrB" evidence="8">
    <location>
        <begin position="87"/>
        <end position="130"/>
    </location>
</feature>
<evidence type="ECO:0000256" key="2">
    <source>
        <dbReference type="ARBA" id="ARBA00022490"/>
    </source>
</evidence>
<reference evidence="9 10" key="1">
    <citation type="submission" date="2018-05" db="EMBL/GenBank/DDBJ databases">
        <title>Reference genomes for bee gut microbiota database.</title>
        <authorList>
            <person name="Ellegaard K.M."/>
        </authorList>
    </citation>
    <scope>NUCLEOTIDE SEQUENCE [LARGE SCALE GENOMIC DNA]</scope>
    <source>
        <strain evidence="9 10">ESL0284</strain>
    </source>
</reference>
<dbReference type="GO" id="GO:0005737">
    <property type="term" value="C:cytoplasm"/>
    <property type="evidence" value="ECO:0007669"/>
    <property type="project" value="UniProtKB-UniRule"/>
</dbReference>
<evidence type="ECO:0000313" key="10">
    <source>
        <dbReference type="Proteomes" id="UP000247565"/>
    </source>
</evidence>
<dbReference type="Pfam" id="PF02381">
    <property type="entry name" value="MraZ"/>
    <property type="match status" value="2"/>
</dbReference>
<dbReference type="InterPro" id="IPR020603">
    <property type="entry name" value="MraZ_dom"/>
</dbReference>
<gene>
    <name evidence="7" type="primary">mraZ</name>
    <name evidence="9" type="ORF">DK869_02815</name>
</gene>
<organism evidence="9 10">
    <name type="scientific">Commensalibacter melissae</name>
    <dbReference type="NCBI Taxonomy" id="2070537"/>
    <lineage>
        <taxon>Bacteria</taxon>
        <taxon>Pseudomonadati</taxon>
        <taxon>Pseudomonadota</taxon>
        <taxon>Alphaproteobacteria</taxon>
        <taxon>Acetobacterales</taxon>
        <taxon>Acetobacteraceae</taxon>
    </lineage>
</organism>
<evidence type="ECO:0000256" key="3">
    <source>
        <dbReference type="ARBA" id="ARBA00022737"/>
    </source>
</evidence>
<dbReference type="InterPro" id="IPR037914">
    <property type="entry name" value="SpoVT-AbrB_sf"/>
</dbReference>
<dbReference type="CDD" id="cd16320">
    <property type="entry name" value="MraZ_N"/>
    <property type="match status" value="1"/>
</dbReference>
<keyword evidence="5 7" id="KW-0238">DNA-binding</keyword>
<evidence type="ECO:0000256" key="6">
    <source>
        <dbReference type="ARBA" id="ARBA00023163"/>
    </source>
</evidence>
<dbReference type="CDD" id="cd16321">
    <property type="entry name" value="MraZ_C"/>
    <property type="match status" value="1"/>
</dbReference>
<evidence type="ECO:0000256" key="1">
    <source>
        <dbReference type="ARBA" id="ARBA00013860"/>
    </source>
</evidence>
<keyword evidence="3" id="KW-0677">Repeat</keyword>
<dbReference type="InterPro" id="IPR035642">
    <property type="entry name" value="MraZ_N"/>
</dbReference>
<sequence>MNLFLGSHQNRLDAKGRVSIPANFRLNLRKEKTTKEELSFILRPSHTLPCIEGWPFAIFNKLTAVLDDVNILSTEHNDLATLIYAQAWPIEVDREGRIILPDILKQHANLTNKVTFMGLGTIFQIWEPVAAQKHYESVLKRTKMVILPHAAKAKTEQANQ</sequence>
<dbReference type="GO" id="GO:0003700">
    <property type="term" value="F:DNA-binding transcription factor activity"/>
    <property type="evidence" value="ECO:0007669"/>
    <property type="project" value="UniProtKB-UniRule"/>
</dbReference>
<keyword evidence="6 7" id="KW-0804">Transcription</keyword>
<dbReference type="GO" id="GO:0009295">
    <property type="term" value="C:nucleoid"/>
    <property type="evidence" value="ECO:0007669"/>
    <property type="project" value="UniProtKB-SubCell"/>
</dbReference>
<evidence type="ECO:0000256" key="5">
    <source>
        <dbReference type="ARBA" id="ARBA00023125"/>
    </source>
</evidence>
<dbReference type="NCBIfam" id="NF001477">
    <property type="entry name" value="PRK00326.2-4"/>
    <property type="match status" value="1"/>
</dbReference>
<dbReference type="GO" id="GO:0000976">
    <property type="term" value="F:transcription cis-regulatory region binding"/>
    <property type="evidence" value="ECO:0007669"/>
    <property type="project" value="TreeGrafter"/>
</dbReference>
<dbReference type="HAMAP" id="MF_01008">
    <property type="entry name" value="MraZ"/>
    <property type="match status" value="1"/>
</dbReference>
<dbReference type="AlphaFoldDB" id="A0A318MZC4"/>
<dbReference type="InterPro" id="IPR003444">
    <property type="entry name" value="MraZ"/>
</dbReference>
<keyword evidence="2 7" id="KW-0963">Cytoplasm</keyword>
<dbReference type="PROSITE" id="PS51740">
    <property type="entry name" value="SPOVT_ABRB"/>
    <property type="match status" value="2"/>
</dbReference>
<feature type="domain" description="SpoVT-AbrB" evidence="8">
    <location>
        <begin position="7"/>
        <end position="58"/>
    </location>
</feature>
<dbReference type="InterPro" id="IPR007159">
    <property type="entry name" value="SpoVT-AbrB_dom"/>
</dbReference>
<dbReference type="OrthoDB" id="9807753at2"/>
<protein>
    <recommendedName>
        <fullName evidence="1 7">Transcriptional regulator MraZ</fullName>
    </recommendedName>
</protein>
<keyword evidence="4 7" id="KW-0805">Transcription regulation</keyword>
<evidence type="ECO:0000259" key="8">
    <source>
        <dbReference type="PROSITE" id="PS51740"/>
    </source>
</evidence>
<dbReference type="EMBL" id="QGLT01000001">
    <property type="protein sequence ID" value="PXZ01941.1"/>
    <property type="molecule type" value="Genomic_DNA"/>
</dbReference>